<keyword evidence="1" id="KW-0812">Transmembrane</keyword>
<feature type="transmembrane region" description="Helical" evidence="1">
    <location>
        <begin position="428"/>
        <end position="449"/>
    </location>
</feature>
<dbReference type="Gene3D" id="1.10.10.1150">
    <property type="entry name" value="Coenzyme PQQ synthesis protein D (PqqD)"/>
    <property type="match status" value="1"/>
</dbReference>
<accession>A0A160PDJ6</accession>
<dbReference type="OrthoDB" id="9759690at2"/>
<dbReference type="Gene3D" id="1.10.287.470">
    <property type="entry name" value="Helix hairpin bin"/>
    <property type="match status" value="1"/>
</dbReference>
<evidence type="ECO:0000313" key="2">
    <source>
        <dbReference type="EMBL" id="BAU91119.1"/>
    </source>
</evidence>
<organism evidence="2 3">
    <name type="scientific">Methylorubrum populi</name>
    <dbReference type="NCBI Taxonomy" id="223967"/>
    <lineage>
        <taxon>Bacteria</taxon>
        <taxon>Pseudomonadati</taxon>
        <taxon>Pseudomonadota</taxon>
        <taxon>Alphaproteobacteria</taxon>
        <taxon>Hyphomicrobiales</taxon>
        <taxon>Methylobacteriaceae</taxon>
        <taxon>Methylorubrum</taxon>
    </lineage>
</organism>
<keyword evidence="1" id="KW-1133">Transmembrane helix</keyword>
<feature type="transmembrane region" description="Helical" evidence="1">
    <location>
        <begin position="284"/>
        <end position="303"/>
    </location>
</feature>
<dbReference type="PANTHER" id="PTHR13325:SF3">
    <property type="entry name" value="MEMBRANE-BOUND TRANSCRIPTION FACTOR SITE-2 PROTEASE"/>
    <property type="match status" value="1"/>
</dbReference>
<dbReference type="Proteomes" id="UP000218288">
    <property type="component" value="Chromosome"/>
</dbReference>
<dbReference type="InterPro" id="IPR041881">
    <property type="entry name" value="PqqD_sf"/>
</dbReference>
<dbReference type="InterPro" id="IPR001193">
    <property type="entry name" value="MBTPS2"/>
</dbReference>
<dbReference type="Gene3D" id="2.40.50.100">
    <property type="match status" value="1"/>
</dbReference>
<dbReference type="Pfam" id="PF05402">
    <property type="entry name" value="PqqD"/>
    <property type="match status" value="1"/>
</dbReference>
<dbReference type="PANTHER" id="PTHR13325">
    <property type="entry name" value="PROTEASE M50 MEMBRANE-BOUND TRANSCRIPTION FACTOR SITE 2 PROTEASE"/>
    <property type="match status" value="1"/>
</dbReference>
<dbReference type="EMBL" id="AP014809">
    <property type="protein sequence ID" value="BAU91119.1"/>
    <property type="molecule type" value="Genomic_DNA"/>
</dbReference>
<sequence length="715" mass="78436">MSQSLFSQSWYRVAALRPRLRRHAEIHRQSFRGEVWYVLQDHQTGRFHRLSPTANLILCMMDGRRTLQEVWEAAARRNEDDPPTQDDTIRLISQLHGSDLLQGDLPPDLAELAERSESTARRTLIARVKNPLALRFPLFDPDPLLDRLAPFFRPIFSVWGLAVWLAVVIAGLVVAALHAGELTGDVAGQMLSAQNVALMMCLYPVIKALHEAGHACAAKAWGGEVHEVGIMLLVLFPAPYVDASASAAFPSKWQRMMVAAAGIFVELFLAGMAAIVWATAEPGLVRAAAFNVMVIGSVSTLLFNGNPLLRFDGYYIFADLIEIPNLGSRANRYVFYLVERYLLKIEDAKSPVTAADERPWLLVYAVAAFVYRTIVSIGIAAFIATQYFVFGVLLAGLALFGTIVAPLVKGLKFVLTDPKLHRRRGRAITLTSAATGAALALLFVVPLPYTTMAQGVVWAPDDTQIRTRTDGILTALLVEPGHDAQAGEPLATLEDPSLDSRVAVLEAQLVELRLRYDAARLGDRVQAQILQEQIASTQEILRVYRERQAGLIVRASQAGRLIVPGAVDLPGRYLRRGERIGYVLTADDPVVRVVVPQTDVDLIRSRTQGVAARLAEKPEQVLSGAILREVPGAQQEIPSLALATQGGGTIAVDASNPQKPVALQSIFVFDVQLAGGLPFNVLGERVYVRFDHGAEPIAWRALRSLRQVFLSQFRV</sequence>
<dbReference type="GO" id="GO:0005737">
    <property type="term" value="C:cytoplasm"/>
    <property type="evidence" value="ECO:0007669"/>
    <property type="project" value="TreeGrafter"/>
</dbReference>
<feature type="transmembrane region" description="Helical" evidence="1">
    <location>
        <begin position="256"/>
        <end position="278"/>
    </location>
</feature>
<protein>
    <submittedName>
        <fullName evidence="2">M50 family peptidase</fullName>
    </submittedName>
</protein>
<proteinExistence type="predicted"/>
<feature type="transmembrane region" description="Helical" evidence="1">
    <location>
        <begin position="388"/>
        <end position="408"/>
    </location>
</feature>
<name>A0A160PDJ6_9HYPH</name>
<dbReference type="CDD" id="cd05709">
    <property type="entry name" value="S2P-M50"/>
    <property type="match status" value="1"/>
</dbReference>
<feature type="transmembrane region" description="Helical" evidence="1">
    <location>
        <begin position="361"/>
        <end position="382"/>
    </location>
</feature>
<evidence type="ECO:0000313" key="3">
    <source>
        <dbReference type="Proteomes" id="UP000218288"/>
    </source>
</evidence>
<dbReference type="RefSeq" id="WP_096485334.1">
    <property type="nucleotide sequence ID" value="NZ_AP014809.1"/>
</dbReference>
<dbReference type="GO" id="GO:0016020">
    <property type="term" value="C:membrane"/>
    <property type="evidence" value="ECO:0007669"/>
    <property type="project" value="InterPro"/>
</dbReference>
<dbReference type="SUPFAM" id="SSF111369">
    <property type="entry name" value="HlyD-like secretion proteins"/>
    <property type="match status" value="1"/>
</dbReference>
<evidence type="ECO:0000256" key="1">
    <source>
        <dbReference type="SAM" id="Phobius"/>
    </source>
</evidence>
<dbReference type="GO" id="GO:0031293">
    <property type="term" value="P:membrane protein intracellular domain proteolysis"/>
    <property type="evidence" value="ECO:0007669"/>
    <property type="project" value="TreeGrafter"/>
</dbReference>
<gene>
    <name evidence="2" type="ORF">MPPM_2514</name>
</gene>
<dbReference type="InterPro" id="IPR008792">
    <property type="entry name" value="PQQD"/>
</dbReference>
<dbReference type="AlphaFoldDB" id="A0A160PDJ6"/>
<dbReference type="GO" id="GO:0004222">
    <property type="term" value="F:metalloendopeptidase activity"/>
    <property type="evidence" value="ECO:0007669"/>
    <property type="project" value="InterPro"/>
</dbReference>
<reference evidence="2 3" key="1">
    <citation type="journal article" date="2016" name="Genome Announc.">
        <title>Complete Genome Sequence of Methylobacterium populi P-1M, Isolated from Pink-Pigmented Household Biofilm.</title>
        <authorList>
            <person name="Morohoshi T."/>
            <person name="Ikeda T."/>
        </authorList>
    </citation>
    <scope>NUCLEOTIDE SEQUENCE [LARGE SCALE GENOMIC DNA]</scope>
    <source>
        <strain evidence="2 3">P-1M</strain>
    </source>
</reference>
<keyword evidence="1" id="KW-0472">Membrane</keyword>
<feature type="transmembrane region" description="Helical" evidence="1">
    <location>
        <begin position="155"/>
        <end position="177"/>
    </location>
</feature>